<keyword evidence="1" id="KW-1133">Transmembrane helix</keyword>
<organism evidence="2 3">
    <name type="scientific">Gymnopus androsaceus JB14</name>
    <dbReference type="NCBI Taxonomy" id="1447944"/>
    <lineage>
        <taxon>Eukaryota</taxon>
        <taxon>Fungi</taxon>
        <taxon>Dikarya</taxon>
        <taxon>Basidiomycota</taxon>
        <taxon>Agaricomycotina</taxon>
        <taxon>Agaricomycetes</taxon>
        <taxon>Agaricomycetidae</taxon>
        <taxon>Agaricales</taxon>
        <taxon>Marasmiineae</taxon>
        <taxon>Omphalotaceae</taxon>
        <taxon>Gymnopus</taxon>
    </lineage>
</organism>
<dbReference type="Proteomes" id="UP000799118">
    <property type="component" value="Unassembled WGS sequence"/>
</dbReference>
<protein>
    <submittedName>
        <fullName evidence="2">Uncharacterized protein</fullName>
    </submittedName>
</protein>
<accession>A0A6A4GS22</accession>
<evidence type="ECO:0000256" key="1">
    <source>
        <dbReference type="SAM" id="Phobius"/>
    </source>
</evidence>
<gene>
    <name evidence="2" type="ORF">BT96DRAFT_435136</name>
</gene>
<dbReference type="AlphaFoldDB" id="A0A6A4GS22"/>
<dbReference type="EMBL" id="ML769742">
    <property type="protein sequence ID" value="KAE9388458.1"/>
    <property type="molecule type" value="Genomic_DNA"/>
</dbReference>
<keyword evidence="1" id="KW-0812">Transmembrane</keyword>
<evidence type="ECO:0000313" key="2">
    <source>
        <dbReference type="EMBL" id="KAE9388458.1"/>
    </source>
</evidence>
<reference evidence="2" key="1">
    <citation type="journal article" date="2019" name="Environ. Microbiol.">
        <title>Fungal ecological strategies reflected in gene transcription - a case study of two litter decomposers.</title>
        <authorList>
            <person name="Barbi F."/>
            <person name="Kohler A."/>
            <person name="Barry K."/>
            <person name="Baskaran P."/>
            <person name="Daum C."/>
            <person name="Fauchery L."/>
            <person name="Ihrmark K."/>
            <person name="Kuo A."/>
            <person name="LaButti K."/>
            <person name="Lipzen A."/>
            <person name="Morin E."/>
            <person name="Grigoriev I.V."/>
            <person name="Henrissat B."/>
            <person name="Lindahl B."/>
            <person name="Martin F."/>
        </authorList>
    </citation>
    <scope>NUCLEOTIDE SEQUENCE</scope>
    <source>
        <strain evidence="2">JB14</strain>
    </source>
</reference>
<proteinExistence type="predicted"/>
<name>A0A6A4GS22_9AGAR</name>
<evidence type="ECO:0000313" key="3">
    <source>
        <dbReference type="Proteomes" id="UP000799118"/>
    </source>
</evidence>
<keyword evidence="1" id="KW-0472">Membrane</keyword>
<sequence length="158" mass="18048">MSCRDYPTTCWGFSTVSNSHSIDRRGRSRQLCTDLPRFCLKGTFYSRCTRDRILSLAIFSFSTASLEEVFLLLYKARLTSKMILPTLKWRRRSQEPYCSIHSSTFSQGLQPVTTLRHTRSPPVLHIDFEVSAYYIQGTTPGYTAESPNVYASIGSPRD</sequence>
<feature type="transmembrane region" description="Helical" evidence="1">
    <location>
        <begin position="53"/>
        <end position="74"/>
    </location>
</feature>
<keyword evidence="3" id="KW-1185">Reference proteome</keyword>